<evidence type="ECO:0000256" key="1">
    <source>
        <dbReference type="SAM" id="MobiDB-lite"/>
    </source>
</evidence>
<protein>
    <recommendedName>
        <fullName evidence="4">DDE-1 domain-containing protein</fullName>
    </recommendedName>
</protein>
<gene>
    <name evidence="2" type="ORF">K435DRAFT_862382</name>
</gene>
<feature type="compositionally biased region" description="Basic and acidic residues" evidence="1">
    <location>
        <begin position="1"/>
        <end position="13"/>
    </location>
</feature>
<sequence length="388" mass="44684">MTEDNPTHNDIAELSHAGGSKWQEGRNGTLGGAVQGCAQRTNWYHSFLWIHISRTMVQADWQAGYAVKILQRKHPVLFRHMHHGTIWQWKKKDERTWIEWTLINVRNHSTLLRSGRAGALSKFLDLINEIKSTLLNFWKSGMVVNVPIVRSIMLGIIQEKCSQALTLHFKCLESYVWDFFQAIMNWAPHAGTQTAVKLPDDADDICEHSFMRIVYAMKWYNIPSELVINGDQMGIYVIPNSFRTFHTKGDKQVDIVRKEKKRAFTIFVTSTPSGNALPFHIIWGGQSSGSLPSKEATGMDKAGEFEFDFTFAKSKTSFRSHFSTQKTMEEYLDNVIQSYIKQAIKVDPDLDDDQMSILFINSYPVHTSQEFHTFIWSKYPRIILIFVP</sequence>
<proteinExistence type="predicted"/>
<evidence type="ECO:0000313" key="3">
    <source>
        <dbReference type="Proteomes" id="UP000297245"/>
    </source>
</evidence>
<organism evidence="2 3">
    <name type="scientific">Dendrothele bispora (strain CBS 962.96)</name>
    <dbReference type="NCBI Taxonomy" id="1314807"/>
    <lineage>
        <taxon>Eukaryota</taxon>
        <taxon>Fungi</taxon>
        <taxon>Dikarya</taxon>
        <taxon>Basidiomycota</taxon>
        <taxon>Agaricomycotina</taxon>
        <taxon>Agaricomycetes</taxon>
        <taxon>Agaricomycetidae</taxon>
        <taxon>Agaricales</taxon>
        <taxon>Agaricales incertae sedis</taxon>
        <taxon>Dendrothele</taxon>
    </lineage>
</organism>
<name>A0A4S8LTB0_DENBC</name>
<keyword evidence="3" id="KW-1185">Reference proteome</keyword>
<evidence type="ECO:0000313" key="2">
    <source>
        <dbReference type="EMBL" id="THU92530.1"/>
    </source>
</evidence>
<dbReference type="Proteomes" id="UP000297245">
    <property type="component" value="Unassembled WGS sequence"/>
</dbReference>
<accession>A0A4S8LTB0</accession>
<evidence type="ECO:0008006" key="4">
    <source>
        <dbReference type="Google" id="ProtNLM"/>
    </source>
</evidence>
<feature type="region of interest" description="Disordered" evidence="1">
    <location>
        <begin position="1"/>
        <end position="24"/>
    </location>
</feature>
<dbReference type="EMBL" id="ML179276">
    <property type="protein sequence ID" value="THU92530.1"/>
    <property type="molecule type" value="Genomic_DNA"/>
</dbReference>
<dbReference type="AlphaFoldDB" id="A0A4S8LTB0"/>
<dbReference type="OrthoDB" id="3341102at2759"/>
<reference evidence="2 3" key="1">
    <citation type="journal article" date="2019" name="Nat. Ecol. Evol.">
        <title>Megaphylogeny resolves global patterns of mushroom evolution.</title>
        <authorList>
            <person name="Varga T."/>
            <person name="Krizsan K."/>
            <person name="Foldi C."/>
            <person name="Dima B."/>
            <person name="Sanchez-Garcia M."/>
            <person name="Sanchez-Ramirez S."/>
            <person name="Szollosi G.J."/>
            <person name="Szarkandi J.G."/>
            <person name="Papp V."/>
            <person name="Albert L."/>
            <person name="Andreopoulos W."/>
            <person name="Angelini C."/>
            <person name="Antonin V."/>
            <person name="Barry K.W."/>
            <person name="Bougher N.L."/>
            <person name="Buchanan P."/>
            <person name="Buyck B."/>
            <person name="Bense V."/>
            <person name="Catcheside P."/>
            <person name="Chovatia M."/>
            <person name="Cooper J."/>
            <person name="Damon W."/>
            <person name="Desjardin D."/>
            <person name="Finy P."/>
            <person name="Geml J."/>
            <person name="Haridas S."/>
            <person name="Hughes K."/>
            <person name="Justo A."/>
            <person name="Karasinski D."/>
            <person name="Kautmanova I."/>
            <person name="Kiss B."/>
            <person name="Kocsube S."/>
            <person name="Kotiranta H."/>
            <person name="LaButti K.M."/>
            <person name="Lechner B.E."/>
            <person name="Liimatainen K."/>
            <person name="Lipzen A."/>
            <person name="Lukacs Z."/>
            <person name="Mihaltcheva S."/>
            <person name="Morgado L.N."/>
            <person name="Niskanen T."/>
            <person name="Noordeloos M.E."/>
            <person name="Ohm R.A."/>
            <person name="Ortiz-Santana B."/>
            <person name="Ovrebo C."/>
            <person name="Racz N."/>
            <person name="Riley R."/>
            <person name="Savchenko A."/>
            <person name="Shiryaev A."/>
            <person name="Soop K."/>
            <person name="Spirin V."/>
            <person name="Szebenyi C."/>
            <person name="Tomsovsky M."/>
            <person name="Tulloss R.E."/>
            <person name="Uehling J."/>
            <person name="Grigoriev I.V."/>
            <person name="Vagvolgyi C."/>
            <person name="Papp T."/>
            <person name="Martin F.M."/>
            <person name="Miettinen O."/>
            <person name="Hibbett D.S."/>
            <person name="Nagy L.G."/>
        </authorList>
    </citation>
    <scope>NUCLEOTIDE SEQUENCE [LARGE SCALE GENOMIC DNA]</scope>
    <source>
        <strain evidence="2 3">CBS 962.96</strain>
    </source>
</reference>